<evidence type="ECO:0000313" key="1">
    <source>
        <dbReference type="EMBL" id="MBD1363414.1"/>
    </source>
</evidence>
<name>A0ABR7WM69_9SPHI</name>
<proteinExistence type="predicted"/>
<comment type="caution">
    <text evidence="1">The sequence shown here is derived from an EMBL/GenBank/DDBJ whole genome shotgun (WGS) entry which is preliminary data.</text>
</comment>
<sequence>MTEQLSIPLQLKSRLKSVLLVAAFLVSFFSISGYVSAPQQRGPAINSGQMATAPLAIKRSVNYSAAFYYCNNAAAFANTLAKQNKTAAFIHSLLSAVRLKRNSSRFSLIKPTLAYPIRHLAFSADNC</sequence>
<dbReference type="RefSeq" id="WP_191188091.1">
    <property type="nucleotide sequence ID" value="NZ_JACWMY010000003.1"/>
</dbReference>
<accession>A0ABR7WM69</accession>
<organism evidence="1 2">
    <name type="scientific">Mucilaginibacter pankratovii</name>
    <dbReference type="NCBI Taxonomy" id="2772110"/>
    <lineage>
        <taxon>Bacteria</taxon>
        <taxon>Pseudomonadati</taxon>
        <taxon>Bacteroidota</taxon>
        <taxon>Sphingobacteriia</taxon>
        <taxon>Sphingobacteriales</taxon>
        <taxon>Sphingobacteriaceae</taxon>
        <taxon>Mucilaginibacter</taxon>
    </lineage>
</organism>
<dbReference type="EMBL" id="JACWMY010000003">
    <property type="protein sequence ID" value="MBD1363414.1"/>
    <property type="molecule type" value="Genomic_DNA"/>
</dbReference>
<dbReference type="Proteomes" id="UP000606600">
    <property type="component" value="Unassembled WGS sequence"/>
</dbReference>
<protein>
    <submittedName>
        <fullName evidence="1">Uncharacterized protein</fullName>
    </submittedName>
</protein>
<gene>
    <name evidence="1" type="ORF">IDJ77_06290</name>
</gene>
<reference evidence="1 2" key="1">
    <citation type="submission" date="2020-09" db="EMBL/GenBank/DDBJ databases">
        <title>Novel species of Mucilaginibacter isolated from a glacier on the Tibetan Plateau.</title>
        <authorList>
            <person name="Liu Q."/>
            <person name="Xin Y.-H."/>
        </authorList>
    </citation>
    <scope>NUCLEOTIDE SEQUENCE [LARGE SCALE GENOMIC DNA]</scope>
    <source>
        <strain evidence="1 2">ZT4R22</strain>
    </source>
</reference>
<keyword evidence="2" id="KW-1185">Reference proteome</keyword>
<evidence type="ECO:0000313" key="2">
    <source>
        <dbReference type="Proteomes" id="UP000606600"/>
    </source>
</evidence>